<feature type="domain" description="Ribosomal RNA large subunit methyltransferase K/L-like methyltransferase" evidence="1">
    <location>
        <begin position="152"/>
        <end position="249"/>
    </location>
</feature>
<organism evidence="2 3">
    <name type="scientific">Paenibacillus protaetiae</name>
    <dbReference type="NCBI Taxonomy" id="2509456"/>
    <lineage>
        <taxon>Bacteria</taxon>
        <taxon>Bacillati</taxon>
        <taxon>Bacillota</taxon>
        <taxon>Bacilli</taxon>
        <taxon>Bacillales</taxon>
        <taxon>Paenibacillaceae</taxon>
        <taxon>Paenibacillus</taxon>
    </lineage>
</organism>
<dbReference type="RefSeq" id="WP_129440974.1">
    <property type="nucleotide sequence ID" value="NZ_CP035492.1"/>
</dbReference>
<dbReference type="EMBL" id="CP035492">
    <property type="protein sequence ID" value="QAY66908.1"/>
    <property type="molecule type" value="Genomic_DNA"/>
</dbReference>
<sequence length="311" mass="34425">MYIYSYVCHEDEWPLCSLELRMMFGRQPEGGSMASGTDFDVNRSPFIKRKLTVTHQGERDGCLETFVEWLTNVDTGGGTFKVVCYTTDENDPLSYEEQRAVERLAGSKIRGKADMRSPQAWFGLTKREGRWLFGRLEENNAIWLRNQNKPRQYSTALGTRTARAAVSIAVSATGLAAPRLIDPCCGIGTVLIEAASMGLTIDGNDRNPLAVQGARENLAFFGYTIPVTLSDMRGLHGSYDGAVIDLPYNRCSVLPAAERLEMLRGARKLAARAVVIATDPIADELRQARFSVIDGCELAKGSFIRHIYVAE</sequence>
<dbReference type="GO" id="GO:0030488">
    <property type="term" value="P:tRNA methylation"/>
    <property type="evidence" value="ECO:0007669"/>
    <property type="project" value="TreeGrafter"/>
</dbReference>
<dbReference type="Proteomes" id="UP000293568">
    <property type="component" value="Chromosome"/>
</dbReference>
<dbReference type="AlphaFoldDB" id="A0A4P6F8X9"/>
<dbReference type="SUPFAM" id="SSF53335">
    <property type="entry name" value="S-adenosyl-L-methionine-dependent methyltransferases"/>
    <property type="match status" value="1"/>
</dbReference>
<dbReference type="CDD" id="cd02440">
    <property type="entry name" value="AdoMet_MTases"/>
    <property type="match status" value="1"/>
</dbReference>
<dbReference type="GO" id="GO:0016423">
    <property type="term" value="F:tRNA (guanine) methyltransferase activity"/>
    <property type="evidence" value="ECO:0007669"/>
    <property type="project" value="TreeGrafter"/>
</dbReference>
<dbReference type="OrthoDB" id="9791556at2"/>
<keyword evidence="3" id="KW-1185">Reference proteome</keyword>
<dbReference type="InterPro" id="IPR029063">
    <property type="entry name" value="SAM-dependent_MTases_sf"/>
</dbReference>
<evidence type="ECO:0000313" key="3">
    <source>
        <dbReference type="Proteomes" id="UP000293568"/>
    </source>
</evidence>
<evidence type="ECO:0000313" key="2">
    <source>
        <dbReference type="EMBL" id="QAY66908.1"/>
    </source>
</evidence>
<dbReference type="Pfam" id="PF01170">
    <property type="entry name" value="UPF0020"/>
    <property type="match status" value="1"/>
</dbReference>
<dbReference type="PANTHER" id="PTHR14911">
    <property type="entry name" value="THUMP DOMAIN-CONTAINING"/>
    <property type="match status" value="1"/>
</dbReference>
<keyword evidence="2" id="KW-0489">Methyltransferase</keyword>
<dbReference type="InterPro" id="IPR000241">
    <property type="entry name" value="RlmKL-like_Mtase"/>
</dbReference>
<dbReference type="Gene3D" id="3.40.50.150">
    <property type="entry name" value="Vaccinia Virus protein VP39"/>
    <property type="match status" value="1"/>
</dbReference>
<accession>A0A4P6F8X9</accession>
<evidence type="ECO:0000259" key="1">
    <source>
        <dbReference type="Pfam" id="PF01170"/>
    </source>
</evidence>
<dbReference type="PANTHER" id="PTHR14911:SF13">
    <property type="entry name" value="TRNA (GUANINE(6)-N2)-METHYLTRANSFERASE THUMP3"/>
    <property type="match status" value="1"/>
</dbReference>
<reference evidence="2 3" key="1">
    <citation type="submission" date="2019-01" db="EMBL/GenBank/DDBJ databases">
        <title>Genome sequencing of strain FW100M-2.</title>
        <authorList>
            <person name="Heo J."/>
            <person name="Kim S.-J."/>
            <person name="Kim J.-S."/>
            <person name="Hong S.-B."/>
            <person name="Kwon S.-W."/>
        </authorList>
    </citation>
    <scope>NUCLEOTIDE SEQUENCE [LARGE SCALE GENOMIC DNA]</scope>
    <source>
        <strain evidence="2 3">FW100M-2</strain>
    </source>
</reference>
<keyword evidence="2" id="KW-0808">Transferase</keyword>
<gene>
    <name evidence="2" type="ORF">ET464_11390</name>
</gene>
<proteinExistence type="predicted"/>
<dbReference type="KEGG" id="pprt:ET464_11390"/>
<protein>
    <submittedName>
        <fullName evidence="2">RNA methyltransferase</fullName>
    </submittedName>
</protein>
<name>A0A4P6F8X9_9BACL</name>